<name>A0A6J5LTL0_9CAUD</name>
<accession>A0A6J5LTL0</accession>
<protein>
    <submittedName>
        <fullName evidence="1">Uncharacterized protein</fullName>
    </submittedName>
</protein>
<dbReference type="EMBL" id="LR796481">
    <property type="protein sequence ID" value="CAB4147021.1"/>
    <property type="molecule type" value="Genomic_DNA"/>
</dbReference>
<sequence>MLQRYTGIQKKNVMVSLFMARNNADFIGGMLHGSTHAFNPGDVIEPRNPAKTSPELVAWASNSSHAAKIYGGEGATIYRVEPIGKYDTLPGPRIDEEHYMSRQGFRVLGKHDA</sequence>
<organism evidence="1">
    <name type="scientific">uncultured Caudovirales phage</name>
    <dbReference type="NCBI Taxonomy" id="2100421"/>
    <lineage>
        <taxon>Viruses</taxon>
        <taxon>Duplodnaviria</taxon>
        <taxon>Heunggongvirae</taxon>
        <taxon>Uroviricota</taxon>
        <taxon>Caudoviricetes</taxon>
        <taxon>Peduoviridae</taxon>
        <taxon>Maltschvirus</taxon>
        <taxon>Maltschvirus maltsch</taxon>
    </lineage>
</organism>
<gene>
    <name evidence="1" type="ORF">UFOVP325_12</name>
    <name evidence="2" type="ORF">UFOVP430_7</name>
</gene>
<evidence type="ECO:0000313" key="2">
    <source>
        <dbReference type="EMBL" id="CAB4147021.1"/>
    </source>
</evidence>
<reference evidence="1" key="1">
    <citation type="submission" date="2020-04" db="EMBL/GenBank/DDBJ databases">
        <authorList>
            <person name="Chiriac C."/>
            <person name="Salcher M."/>
            <person name="Ghai R."/>
            <person name="Kavagutti S V."/>
        </authorList>
    </citation>
    <scope>NUCLEOTIDE SEQUENCE</scope>
</reference>
<dbReference type="EMBL" id="LR796338">
    <property type="protein sequence ID" value="CAB4137092.1"/>
    <property type="molecule type" value="Genomic_DNA"/>
</dbReference>
<proteinExistence type="predicted"/>
<evidence type="ECO:0000313" key="1">
    <source>
        <dbReference type="EMBL" id="CAB4137092.1"/>
    </source>
</evidence>